<dbReference type="InterPro" id="IPR001347">
    <property type="entry name" value="SIS_dom"/>
</dbReference>
<name>A0A239D8U4_9FIRM</name>
<evidence type="ECO:0000259" key="1">
    <source>
        <dbReference type="PROSITE" id="PS51464"/>
    </source>
</evidence>
<evidence type="ECO:0000313" key="3">
    <source>
        <dbReference type="Proteomes" id="UP000198304"/>
    </source>
</evidence>
<dbReference type="Gene3D" id="3.40.50.10490">
    <property type="entry name" value="Glucose-6-phosphate isomerase like protein, domain 1"/>
    <property type="match status" value="1"/>
</dbReference>
<accession>A0A239D8U4</accession>
<reference evidence="2 3" key="1">
    <citation type="submission" date="2017-06" db="EMBL/GenBank/DDBJ databases">
        <authorList>
            <person name="Kim H.J."/>
            <person name="Triplett B.A."/>
        </authorList>
    </citation>
    <scope>NUCLEOTIDE SEQUENCE [LARGE SCALE GENOMIC DNA]</scope>
    <source>
        <strain evidence="2 3">SCA</strain>
    </source>
</reference>
<evidence type="ECO:0000313" key="2">
    <source>
        <dbReference type="EMBL" id="SNS28274.1"/>
    </source>
</evidence>
<dbReference type="GO" id="GO:0097367">
    <property type="term" value="F:carbohydrate derivative binding"/>
    <property type="evidence" value="ECO:0007669"/>
    <property type="project" value="InterPro"/>
</dbReference>
<dbReference type="InterPro" id="IPR046348">
    <property type="entry name" value="SIS_dom_sf"/>
</dbReference>
<sequence>MTNKTEFIIDEFKEKYPMMTYLEKDIRRLIDELVYRIKLGGKILVCGNGGSASDSEHIVGELLKEFYIRRPVDEVFKERLKGNVHEEDFEYITGCLQGAIPAVSLVSQTGFITAYGNDVNFDMAYAQQVYAYGKKNDVLIVLSTSGNASNLCYAAKIAKTKDILVVSLTGETGGELRKLSDILLNVPAQETYRVQEYHLPLYHFICRALEYEIFGGDL</sequence>
<dbReference type="SUPFAM" id="SSF53697">
    <property type="entry name" value="SIS domain"/>
    <property type="match status" value="1"/>
</dbReference>
<dbReference type="EMBL" id="FZOJ01000007">
    <property type="protein sequence ID" value="SNS28274.1"/>
    <property type="molecule type" value="Genomic_DNA"/>
</dbReference>
<dbReference type="RefSeq" id="WP_242975084.1">
    <property type="nucleotide sequence ID" value="NZ_FZOJ01000007.1"/>
</dbReference>
<protein>
    <submittedName>
        <fullName evidence="2">D-sedoheptulose 7-phosphate isomerase</fullName>
    </submittedName>
</protein>
<dbReference type="GO" id="GO:0016853">
    <property type="term" value="F:isomerase activity"/>
    <property type="evidence" value="ECO:0007669"/>
    <property type="project" value="UniProtKB-KW"/>
</dbReference>
<keyword evidence="2" id="KW-0413">Isomerase</keyword>
<keyword evidence="3" id="KW-1185">Reference proteome</keyword>
<dbReference type="PROSITE" id="PS51464">
    <property type="entry name" value="SIS"/>
    <property type="match status" value="1"/>
</dbReference>
<dbReference type="InterPro" id="IPR035461">
    <property type="entry name" value="GmhA/DiaA"/>
</dbReference>
<dbReference type="PANTHER" id="PTHR30390">
    <property type="entry name" value="SEDOHEPTULOSE 7-PHOSPHATE ISOMERASE / DNAA INITIATOR-ASSOCIATING FACTOR FOR REPLICATION INITIATION"/>
    <property type="match status" value="1"/>
</dbReference>
<dbReference type="CDD" id="cd05006">
    <property type="entry name" value="SIS_GmhA"/>
    <property type="match status" value="1"/>
</dbReference>
<proteinExistence type="predicted"/>
<dbReference type="InterPro" id="IPR050099">
    <property type="entry name" value="SIS_GmhA/DiaA_subfam"/>
</dbReference>
<dbReference type="PANTHER" id="PTHR30390:SF6">
    <property type="entry name" value="DNAA INITIATOR-ASSOCIATING PROTEIN DIAA"/>
    <property type="match status" value="1"/>
</dbReference>
<gene>
    <name evidence="2" type="ORF">SAMN05446037_100738</name>
</gene>
<dbReference type="AlphaFoldDB" id="A0A239D8U4"/>
<feature type="domain" description="SIS" evidence="1">
    <location>
        <begin position="33"/>
        <end position="218"/>
    </location>
</feature>
<dbReference type="Pfam" id="PF13580">
    <property type="entry name" value="SIS_2"/>
    <property type="match status" value="1"/>
</dbReference>
<dbReference type="GO" id="GO:1901135">
    <property type="term" value="P:carbohydrate derivative metabolic process"/>
    <property type="evidence" value="ECO:0007669"/>
    <property type="project" value="InterPro"/>
</dbReference>
<dbReference type="Proteomes" id="UP000198304">
    <property type="component" value="Unassembled WGS sequence"/>
</dbReference>
<organism evidence="2 3">
    <name type="scientific">Anaerovirgula multivorans</name>
    <dbReference type="NCBI Taxonomy" id="312168"/>
    <lineage>
        <taxon>Bacteria</taxon>
        <taxon>Bacillati</taxon>
        <taxon>Bacillota</taxon>
        <taxon>Clostridia</taxon>
        <taxon>Peptostreptococcales</taxon>
        <taxon>Natronincolaceae</taxon>
        <taxon>Anaerovirgula</taxon>
    </lineage>
</organism>